<feature type="compositionally biased region" description="Low complexity" evidence="2">
    <location>
        <begin position="358"/>
        <end position="377"/>
    </location>
</feature>
<evidence type="ECO:0000313" key="4">
    <source>
        <dbReference type="Proteomes" id="UP000816034"/>
    </source>
</evidence>
<proteinExistence type="predicted"/>
<reference evidence="3 4" key="1">
    <citation type="journal article" date="2018" name="BMC Genomics">
        <title>The genome of Naegleria lovaniensis, the basis for a comparative approach to unravel pathogenicity factors of the human pathogenic amoeba N. fowleri.</title>
        <authorList>
            <person name="Liechti N."/>
            <person name="Schurch N."/>
            <person name="Bruggmann R."/>
            <person name="Wittwer M."/>
        </authorList>
    </citation>
    <scope>NUCLEOTIDE SEQUENCE [LARGE SCALE GENOMIC DNA]</scope>
    <source>
        <strain evidence="3 4">ATCC 30569</strain>
    </source>
</reference>
<feature type="coiled-coil region" evidence="1">
    <location>
        <begin position="558"/>
        <end position="585"/>
    </location>
</feature>
<evidence type="ECO:0000256" key="2">
    <source>
        <dbReference type="SAM" id="MobiDB-lite"/>
    </source>
</evidence>
<comment type="caution">
    <text evidence="3">The sequence shown here is derived from an EMBL/GenBank/DDBJ whole genome shotgun (WGS) entry which is preliminary data.</text>
</comment>
<feature type="compositionally biased region" description="Polar residues" evidence="2">
    <location>
        <begin position="102"/>
        <end position="113"/>
    </location>
</feature>
<feature type="region of interest" description="Disordered" evidence="2">
    <location>
        <begin position="163"/>
        <end position="188"/>
    </location>
</feature>
<feature type="region of interest" description="Disordered" evidence="2">
    <location>
        <begin position="347"/>
        <end position="392"/>
    </location>
</feature>
<organism evidence="3 4">
    <name type="scientific">Naegleria lovaniensis</name>
    <name type="common">Amoeba</name>
    <dbReference type="NCBI Taxonomy" id="51637"/>
    <lineage>
        <taxon>Eukaryota</taxon>
        <taxon>Discoba</taxon>
        <taxon>Heterolobosea</taxon>
        <taxon>Tetramitia</taxon>
        <taxon>Eutetramitia</taxon>
        <taxon>Vahlkampfiidae</taxon>
        <taxon>Naegleria</taxon>
    </lineage>
</organism>
<dbReference type="GeneID" id="68102517"/>
<feature type="compositionally biased region" description="Basic and acidic residues" evidence="2">
    <location>
        <begin position="501"/>
        <end position="514"/>
    </location>
</feature>
<dbReference type="EMBL" id="PYSW02000040">
    <property type="protein sequence ID" value="KAG2375059.1"/>
    <property type="molecule type" value="Genomic_DNA"/>
</dbReference>
<evidence type="ECO:0000256" key="1">
    <source>
        <dbReference type="SAM" id="Coils"/>
    </source>
</evidence>
<keyword evidence="1" id="KW-0175">Coiled coil</keyword>
<evidence type="ECO:0000313" key="3">
    <source>
        <dbReference type="EMBL" id="KAG2375059.1"/>
    </source>
</evidence>
<dbReference type="Proteomes" id="UP000816034">
    <property type="component" value="Unassembled WGS sequence"/>
</dbReference>
<protein>
    <submittedName>
        <fullName evidence="3">Uncharacterized protein</fullName>
    </submittedName>
</protein>
<feature type="compositionally biased region" description="Low complexity" evidence="2">
    <location>
        <begin position="164"/>
        <end position="175"/>
    </location>
</feature>
<feature type="region of interest" description="Disordered" evidence="2">
    <location>
        <begin position="98"/>
        <end position="121"/>
    </location>
</feature>
<dbReference type="PANTHER" id="PTHR37028:SF4">
    <property type="entry name" value="ALMS MOTIF DOMAIN-CONTAINING PROTEIN"/>
    <property type="match status" value="1"/>
</dbReference>
<dbReference type="PANTHER" id="PTHR37028">
    <property type="entry name" value="UNNAMED PRODUCT-RELATED"/>
    <property type="match status" value="1"/>
</dbReference>
<name>A0AA88GI86_NAELO</name>
<dbReference type="AlphaFoldDB" id="A0AA88GI86"/>
<accession>A0AA88GI86</accession>
<sequence length="608" mass="71133">MKKRSSSNNVFCKFAHSREILPLERAFSVDGWNRKEHLENDGGIHRKSRTMEDLELMNNNNDELSFESIQRVLSELQSQTMLVSERLLSSSQDYLDDDLGKNNETYQSSFSNDNKADDSEQYQELWATSSKNMDPPEKTSSDTKHLSLFLNVDSQLDKENYCPSNNSFLNSSSKNPQNSFNKKELSFQTHKRSRPKEFIFEDEKECTFKPKINSSYMSHRTQNSSIPFADRMLRWQQRKNEQMKKKREELKKEEIKHCTFKPTVTTSMEMKSRNEEDELSQQTMMSTSSLNSQETCLKLYETAAKKKMEKQQQIENLKAEKMKECSFRPNIIVDPTVQPRYLNCSSAKKTTKGEPSCPSSERTPSLEPSSRPSSSCSYLKRPGSAPSFRGSRQCDSFNIGSDMSSRDSFAEFMERQHNTLKRKEEKVKSLKSSLECCHKPTINRMSQNITKHSHHQRIEDRVQNEKQRKEIQEKYMKAMATKDCTFKPRINKTSKQLPSRTAEEMSKGDLETKQQKMEEAKKMVREKELKDVTFFPKTNREVTARSVLRVSTDPDSYLERLRLQQEKAERRKNILLKEKEEKEMAECSFRPKLTHAEGAMKNQIEWWR</sequence>
<gene>
    <name evidence="3" type="ORF">C9374_010063</name>
</gene>
<feature type="region of interest" description="Disordered" evidence="2">
    <location>
        <begin position="493"/>
        <end position="514"/>
    </location>
</feature>
<dbReference type="RefSeq" id="XP_044544233.1">
    <property type="nucleotide sequence ID" value="XM_044685566.1"/>
</dbReference>
<keyword evidence="4" id="KW-1185">Reference proteome</keyword>